<protein>
    <recommendedName>
        <fullName evidence="2">Fe2OG dioxygenase domain-containing protein</fullName>
    </recommendedName>
</protein>
<dbReference type="Gene3D" id="2.60.120.330">
    <property type="entry name" value="B-lactam Antibiotic, Isopenicillin N Synthase, Chain"/>
    <property type="match status" value="1"/>
</dbReference>
<dbReference type="InterPro" id="IPR005123">
    <property type="entry name" value="Oxoglu/Fe-dep_dioxygenase_dom"/>
</dbReference>
<dbReference type="InterPro" id="IPR027443">
    <property type="entry name" value="IPNS-like_sf"/>
</dbReference>
<dbReference type="Proteomes" id="UP000244406">
    <property type="component" value="Unassembled WGS sequence"/>
</dbReference>
<dbReference type="GeneID" id="37001523"/>
<feature type="domain" description="Fe2OG dioxygenase" evidence="2">
    <location>
        <begin position="167"/>
        <end position="286"/>
    </location>
</feature>
<dbReference type="InterPro" id="IPR044861">
    <property type="entry name" value="IPNS-like_FE2OG_OXY"/>
</dbReference>
<dbReference type="PROSITE" id="PS51471">
    <property type="entry name" value="FE2OG_OXY"/>
    <property type="match status" value="1"/>
</dbReference>
<dbReference type="RefSeq" id="XP_025339532.1">
    <property type="nucleotide sequence ID" value="XM_025480059.1"/>
</dbReference>
<dbReference type="AlphaFoldDB" id="A0A2V1ALJ8"/>
<keyword evidence="1" id="KW-0560">Oxidoreductase</keyword>
<reference evidence="3 4" key="1">
    <citation type="submission" date="2017-12" db="EMBL/GenBank/DDBJ databases">
        <title>Genome Sequence of the Amphotericin B-resistant Candida duobushaemulonii strain, B09383.</title>
        <authorList>
            <person name="Chow N.A."/>
            <person name="Gade L."/>
            <person name="Batra D."/>
            <person name="Rowe L.A."/>
            <person name="Loparev V.N."/>
            <person name="Litvintseva A.P."/>
        </authorList>
    </citation>
    <scope>NUCLEOTIDE SEQUENCE [LARGE SCALE GENOMIC DNA]</scope>
    <source>
        <strain evidence="3 4">B09383</strain>
    </source>
</reference>
<comment type="caution">
    <text evidence="3">The sequence shown here is derived from an EMBL/GenBank/DDBJ whole genome shotgun (WGS) entry which is preliminary data.</text>
</comment>
<keyword evidence="1" id="KW-0408">Iron</keyword>
<organism evidence="3 4">
    <name type="scientific">Candidozyma duobushaemuli</name>
    <dbReference type="NCBI Taxonomy" id="1231522"/>
    <lineage>
        <taxon>Eukaryota</taxon>
        <taxon>Fungi</taxon>
        <taxon>Dikarya</taxon>
        <taxon>Ascomycota</taxon>
        <taxon>Saccharomycotina</taxon>
        <taxon>Pichiomycetes</taxon>
        <taxon>Metschnikowiaceae</taxon>
        <taxon>Candidozyma</taxon>
    </lineage>
</organism>
<name>A0A2V1ALJ8_9ASCO</name>
<keyword evidence="1" id="KW-0479">Metal-binding</keyword>
<dbReference type="FunFam" id="2.60.120.330:FF:000051">
    <property type="entry name" value="Clavaminate synthase-like protein"/>
    <property type="match status" value="1"/>
</dbReference>
<dbReference type="VEuPathDB" id="FungiDB:CXQ87_001523"/>
<comment type="similarity">
    <text evidence="1">Belongs to the iron/ascorbate-dependent oxidoreductase family.</text>
</comment>
<dbReference type="PANTHER" id="PTHR47990">
    <property type="entry name" value="2-OXOGLUTARATE (2OG) AND FE(II)-DEPENDENT OXYGENASE SUPERFAMILY PROTEIN-RELATED"/>
    <property type="match status" value="1"/>
</dbReference>
<evidence type="ECO:0000313" key="3">
    <source>
        <dbReference type="EMBL" id="PVH18592.1"/>
    </source>
</evidence>
<gene>
    <name evidence="3" type="ORF">CXQ87_001523</name>
</gene>
<dbReference type="Pfam" id="PF14226">
    <property type="entry name" value="DIOX_N"/>
    <property type="match status" value="1"/>
</dbReference>
<dbReference type="GO" id="GO:0044283">
    <property type="term" value="P:small molecule biosynthetic process"/>
    <property type="evidence" value="ECO:0007669"/>
    <property type="project" value="UniProtKB-ARBA"/>
</dbReference>
<evidence type="ECO:0000256" key="1">
    <source>
        <dbReference type="RuleBase" id="RU003682"/>
    </source>
</evidence>
<dbReference type="GO" id="GO:0046872">
    <property type="term" value="F:metal ion binding"/>
    <property type="evidence" value="ECO:0007669"/>
    <property type="project" value="UniProtKB-KW"/>
</dbReference>
<dbReference type="Pfam" id="PF03171">
    <property type="entry name" value="2OG-FeII_Oxy"/>
    <property type="match status" value="1"/>
</dbReference>
<keyword evidence="4" id="KW-1185">Reference proteome</keyword>
<dbReference type="GO" id="GO:0016491">
    <property type="term" value="F:oxidoreductase activity"/>
    <property type="evidence" value="ECO:0007669"/>
    <property type="project" value="UniProtKB-KW"/>
</dbReference>
<proteinExistence type="inferred from homology"/>
<evidence type="ECO:0000259" key="2">
    <source>
        <dbReference type="PROSITE" id="PS51471"/>
    </source>
</evidence>
<evidence type="ECO:0000313" key="4">
    <source>
        <dbReference type="Proteomes" id="UP000244406"/>
    </source>
</evidence>
<sequence length="334" mass="37383">MSTNPLEIIDISSLDFESANKLLEAAKTQGFLFIKGHSFTPQEIASIFELSEDFFKLPFDYKSKYAIDKYNHGYTGYGVETLDPEKSAVGDPKEALNIGSMDFTSGKSSKVLPDWFDEQPSRRELIEKTAKKLYDTKMRLLKLLAIALEIESEDGKDGSEWFESRFEPDSASGTILRFLHYPSVSSTSPEVKIRAGAHTDYGAMTLLFQQPNQEGLQIYSPVSKKWESVPYVPSTGEHEGAPIVVNIGDLLSYWTAGYLKSTIHRVQFPEGTQTKDRYSVVFFSHPNDATPLDPVPSPLLRSLTSRGAFAASEVITAQEHLQRRLAASYGWDKK</sequence>
<accession>A0A2V1ALJ8</accession>
<dbReference type="InterPro" id="IPR026992">
    <property type="entry name" value="DIOX_N"/>
</dbReference>
<dbReference type="EMBL" id="PKFP01000008">
    <property type="protein sequence ID" value="PVH18592.1"/>
    <property type="molecule type" value="Genomic_DNA"/>
</dbReference>
<dbReference type="SUPFAM" id="SSF51197">
    <property type="entry name" value="Clavaminate synthase-like"/>
    <property type="match status" value="1"/>
</dbReference>
<dbReference type="InterPro" id="IPR050231">
    <property type="entry name" value="Iron_ascorbate_oxido_reductase"/>
</dbReference>